<evidence type="ECO:0000256" key="5">
    <source>
        <dbReference type="ARBA" id="ARBA00022989"/>
    </source>
</evidence>
<evidence type="ECO:0000256" key="4">
    <source>
        <dbReference type="ARBA" id="ARBA00022692"/>
    </source>
</evidence>
<dbReference type="EMBL" id="ASGY01000023">
    <property type="protein sequence ID" value="KGE69463.1"/>
    <property type="molecule type" value="Genomic_DNA"/>
</dbReference>
<dbReference type="GO" id="GO:0009306">
    <property type="term" value="P:protein secretion"/>
    <property type="evidence" value="ECO:0007669"/>
    <property type="project" value="InterPro"/>
</dbReference>
<keyword evidence="7 9" id="KW-0472">Membrane</keyword>
<name>A0A0A1Z5G8_PSEFL</name>
<evidence type="ECO:0000313" key="11">
    <source>
        <dbReference type="Proteomes" id="UP000030060"/>
    </source>
</evidence>
<evidence type="ECO:0000256" key="3">
    <source>
        <dbReference type="ARBA" id="ARBA00022475"/>
    </source>
</evidence>
<dbReference type="InterPro" id="IPR006135">
    <property type="entry name" value="T3SS_substrate_exporter"/>
</dbReference>
<keyword evidence="4 9" id="KW-0812">Transmembrane</keyword>
<accession>A0A0A1Z5G8</accession>
<feature type="transmembrane region" description="Helical" evidence="9">
    <location>
        <begin position="149"/>
        <end position="172"/>
    </location>
</feature>
<dbReference type="PRINTS" id="PR00950">
    <property type="entry name" value="TYPE3IMSPROT"/>
</dbReference>
<dbReference type="Proteomes" id="UP000030060">
    <property type="component" value="Unassembled WGS sequence"/>
</dbReference>
<dbReference type="InterPro" id="IPR029025">
    <property type="entry name" value="T3SS_substrate_exporter_C"/>
</dbReference>
<dbReference type="PANTHER" id="PTHR30531:SF14">
    <property type="entry name" value="SURFACE PRESENTATION OF ANTIGENS PROTEIN SPAS"/>
    <property type="match status" value="1"/>
</dbReference>
<dbReference type="PANTHER" id="PTHR30531">
    <property type="entry name" value="FLAGELLAR BIOSYNTHETIC PROTEIN FLHB"/>
    <property type="match status" value="1"/>
</dbReference>
<keyword evidence="3" id="KW-1003">Cell membrane</keyword>
<dbReference type="GO" id="GO:0005886">
    <property type="term" value="C:plasma membrane"/>
    <property type="evidence" value="ECO:0007669"/>
    <property type="project" value="UniProtKB-SubCell"/>
</dbReference>
<dbReference type="NCBIfam" id="TIGR01404">
    <property type="entry name" value="FlhB_rel_III"/>
    <property type="match status" value="1"/>
</dbReference>
<sequence>MSDSGEKKHPASAKKLRDQRKKGQVAQSQDVAKLLALTAISEIALATAETSLQRFQQLMLLPMSRLNQPFARALEEVLFDGLGVFFSFALLMAGVAIATKLISSWMQFGLLFAPEALKMDFNRLNPVSQVKQMFSAQQLMNLLMSVAKAFLISLILYVVIWPAVGTLINLAASDLQSYIVALIALFRHLLHVCLGMLLVLALVDMILSKHFFAKRMRMTQVEVVKEYKDMEGDPHVKGQRRSLAYQLAQEEPKVKLPKLEESDMLVVNPTHFAVALYYRPGKTPLPMLVSKGTDDEARTLIRRAKAADVPVIQCVWLARTLYTKKLGAGIPRETLQAVALIYRTLRELDDEAKRETLELPELERR</sequence>
<dbReference type="AlphaFoldDB" id="A0A0A1Z5G8"/>
<evidence type="ECO:0000256" key="7">
    <source>
        <dbReference type="ARBA" id="ARBA00023136"/>
    </source>
</evidence>
<comment type="caution">
    <text evidence="10">The sequence shown here is derived from an EMBL/GenBank/DDBJ whole genome shotgun (WGS) entry which is preliminary data.</text>
</comment>
<evidence type="ECO:0000256" key="6">
    <source>
        <dbReference type="ARBA" id="ARBA00023026"/>
    </source>
</evidence>
<comment type="subcellular location">
    <subcellularLocation>
        <location evidence="1">Cell membrane</location>
        <topology evidence="1">Multi-pass membrane protein</topology>
    </subcellularLocation>
</comment>
<organism evidence="10 11">
    <name type="scientific">Pseudomonas fluorescens LMG 5329</name>
    <dbReference type="NCBI Taxonomy" id="1324332"/>
    <lineage>
        <taxon>Bacteria</taxon>
        <taxon>Pseudomonadati</taxon>
        <taxon>Pseudomonadota</taxon>
        <taxon>Gammaproteobacteria</taxon>
        <taxon>Pseudomonadales</taxon>
        <taxon>Pseudomonadaceae</taxon>
        <taxon>Pseudomonas</taxon>
    </lineage>
</organism>
<feature type="region of interest" description="Disordered" evidence="8">
    <location>
        <begin position="1"/>
        <end position="24"/>
    </location>
</feature>
<dbReference type="InterPro" id="IPR006307">
    <property type="entry name" value="BsaZ-like"/>
</dbReference>
<proteinExistence type="inferred from homology"/>
<feature type="transmembrane region" description="Helical" evidence="9">
    <location>
        <begin position="178"/>
        <end position="207"/>
    </location>
</feature>
<keyword evidence="6" id="KW-0843">Virulence</keyword>
<comment type="similarity">
    <text evidence="2">Belongs to the type III secretion exporter family.</text>
</comment>
<evidence type="ECO:0000256" key="8">
    <source>
        <dbReference type="SAM" id="MobiDB-lite"/>
    </source>
</evidence>
<dbReference type="SUPFAM" id="SSF160544">
    <property type="entry name" value="EscU C-terminal domain-like"/>
    <property type="match status" value="1"/>
</dbReference>
<evidence type="ECO:0000256" key="1">
    <source>
        <dbReference type="ARBA" id="ARBA00004651"/>
    </source>
</evidence>
<keyword evidence="5 9" id="KW-1133">Transmembrane helix</keyword>
<dbReference type="OrthoDB" id="9807950at2"/>
<dbReference type="RefSeq" id="WP_038842812.1">
    <property type="nucleotide sequence ID" value="NZ_ASGY01000023.1"/>
</dbReference>
<gene>
    <name evidence="10" type="ORF">K814_0102925</name>
</gene>
<dbReference type="Pfam" id="PF01312">
    <property type="entry name" value="Bac_export_2"/>
    <property type="match status" value="1"/>
</dbReference>
<protein>
    <submittedName>
        <fullName evidence="10">Type III secretion system protein</fullName>
    </submittedName>
</protein>
<evidence type="ECO:0000313" key="10">
    <source>
        <dbReference type="EMBL" id="KGE69463.1"/>
    </source>
</evidence>
<feature type="compositionally biased region" description="Basic residues" evidence="8">
    <location>
        <begin position="10"/>
        <end position="23"/>
    </location>
</feature>
<dbReference type="Gene3D" id="3.40.1690.10">
    <property type="entry name" value="secretion proteins EscU"/>
    <property type="match status" value="1"/>
</dbReference>
<evidence type="ECO:0000256" key="2">
    <source>
        <dbReference type="ARBA" id="ARBA00010690"/>
    </source>
</evidence>
<evidence type="ECO:0000256" key="9">
    <source>
        <dbReference type="SAM" id="Phobius"/>
    </source>
</evidence>
<feature type="transmembrane region" description="Helical" evidence="9">
    <location>
        <begin position="82"/>
        <end position="102"/>
    </location>
</feature>
<reference evidence="10 11" key="1">
    <citation type="journal article" date="2013" name="Genome Announc.">
        <title>Draft Genome Sequence of Pseudomonas fluorescens LMG 5329, a White Line-Inducing Principle-Producing Bioindicator for the Mushroom Pathogen Pseudomonas tolaasii.</title>
        <authorList>
            <person name="Ghequire M.G."/>
            <person name="Rokni-Zadeh H."/>
            <person name="Zarrineh P."/>
            <person name="De Mot R."/>
        </authorList>
    </citation>
    <scope>NUCLEOTIDE SEQUENCE [LARGE SCALE GENOMIC DNA]</scope>
    <source>
        <strain evidence="10 11">LMG 5329</strain>
    </source>
</reference>